<feature type="non-terminal residue" evidence="9">
    <location>
        <position position="117"/>
    </location>
</feature>
<proteinExistence type="predicted"/>
<evidence type="ECO:0000256" key="1">
    <source>
        <dbReference type="ARBA" id="ARBA00000707"/>
    </source>
</evidence>
<keyword evidence="10" id="KW-1185">Reference proteome</keyword>
<comment type="caution">
    <text evidence="9">The sequence shown here is derived from an EMBL/GenBank/DDBJ whole genome shotgun (WGS) entry which is preliminary data.</text>
</comment>
<dbReference type="Gene3D" id="3.10.20.90">
    <property type="entry name" value="Phosphatidylinositol 3-kinase Catalytic Subunit, Chain A, domain 1"/>
    <property type="match status" value="1"/>
</dbReference>
<dbReference type="Pfam" id="PF21403">
    <property type="entry name" value="OTU1_UBXL"/>
    <property type="match status" value="1"/>
</dbReference>
<dbReference type="EC" id="3.4.19.12" evidence="2"/>
<keyword evidence="4" id="KW-0833">Ubl conjugation pathway</keyword>
<dbReference type="EMBL" id="JAGHQM010003868">
    <property type="protein sequence ID" value="KAH0539061.1"/>
    <property type="molecule type" value="Genomic_DNA"/>
</dbReference>
<feature type="domain" description="OTU1 Ubl" evidence="8">
    <location>
        <begin position="1"/>
        <end position="49"/>
    </location>
</feature>
<keyword evidence="5" id="KW-0378">Hydrolase</keyword>
<feature type="region of interest" description="Disordered" evidence="7">
    <location>
        <begin position="77"/>
        <end position="117"/>
    </location>
</feature>
<protein>
    <recommendedName>
        <fullName evidence="2">ubiquitinyl hydrolase 1</fullName>
        <ecNumber evidence="2">3.4.19.12</ecNumber>
    </recommendedName>
</protein>
<sequence>MRIKLQTPSGSSIVTLPASATVGDLLSCISEQMRGQRFETKFGFPPKALRLDTLPRSKPLAELDERLDGGQLLVSLKDGGHADGDVDNGAAAEGGKSGVGTADIKAPVAKRPTLQSS</sequence>
<dbReference type="InterPro" id="IPR048857">
    <property type="entry name" value="OTU1_Ubl"/>
</dbReference>
<dbReference type="Proteomes" id="UP000750711">
    <property type="component" value="Unassembled WGS sequence"/>
</dbReference>
<evidence type="ECO:0000259" key="8">
    <source>
        <dbReference type="Pfam" id="PF21403"/>
    </source>
</evidence>
<comment type="catalytic activity">
    <reaction evidence="1">
        <text>Thiol-dependent hydrolysis of ester, thioester, amide, peptide and isopeptide bonds formed by the C-terminal Gly of ubiquitin (a 76-residue protein attached to proteins as an intracellular targeting signal).</text>
        <dbReference type="EC" id="3.4.19.12"/>
    </reaction>
</comment>
<evidence type="ECO:0000256" key="7">
    <source>
        <dbReference type="SAM" id="MobiDB-lite"/>
    </source>
</evidence>
<evidence type="ECO:0000256" key="5">
    <source>
        <dbReference type="ARBA" id="ARBA00022801"/>
    </source>
</evidence>
<evidence type="ECO:0000313" key="9">
    <source>
        <dbReference type="EMBL" id="KAH0539061.1"/>
    </source>
</evidence>
<keyword evidence="3" id="KW-0645">Protease</keyword>
<organism evidence="9 10">
    <name type="scientific">Trichoglossum hirsutum</name>
    <dbReference type="NCBI Taxonomy" id="265104"/>
    <lineage>
        <taxon>Eukaryota</taxon>
        <taxon>Fungi</taxon>
        <taxon>Dikarya</taxon>
        <taxon>Ascomycota</taxon>
        <taxon>Pezizomycotina</taxon>
        <taxon>Geoglossomycetes</taxon>
        <taxon>Geoglossales</taxon>
        <taxon>Geoglossaceae</taxon>
        <taxon>Trichoglossum</taxon>
    </lineage>
</organism>
<evidence type="ECO:0000256" key="2">
    <source>
        <dbReference type="ARBA" id="ARBA00012759"/>
    </source>
</evidence>
<reference evidence="9" key="1">
    <citation type="submission" date="2021-03" db="EMBL/GenBank/DDBJ databases">
        <title>Comparative genomics and phylogenomic investigation of the class Geoglossomycetes provide insights into ecological specialization and systematics.</title>
        <authorList>
            <person name="Melie T."/>
            <person name="Pirro S."/>
            <person name="Miller A.N."/>
            <person name="Quandt A."/>
        </authorList>
    </citation>
    <scope>NUCLEOTIDE SEQUENCE</scope>
    <source>
        <strain evidence="9">CAQ_001_2017</strain>
    </source>
</reference>
<dbReference type="AlphaFoldDB" id="A0A9P8I0J0"/>
<evidence type="ECO:0000256" key="6">
    <source>
        <dbReference type="ARBA" id="ARBA00022807"/>
    </source>
</evidence>
<gene>
    <name evidence="9" type="ORF">GP486_008736</name>
</gene>
<evidence type="ECO:0000256" key="3">
    <source>
        <dbReference type="ARBA" id="ARBA00022670"/>
    </source>
</evidence>
<name>A0A9P8I0J0_9PEZI</name>
<accession>A0A9P8I0J0</accession>
<evidence type="ECO:0000256" key="4">
    <source>
        <dbReference type="ARBA" id="ARBA00022786"/>
    </source>
</evidence>
<evidence type="ECO:0000313" key="10">
    <source>
        <dbReference type="Proteomes" id="UP000750711"/>
    </source>
</evidence>
<keyword evidence="6" id="KW-0788">Thiol protease</keyword>